<dbReference type="AlphaFoldDB" id="A0A0N5CLZ9"/>
<dbReference type="PANTHER" id="PTHR43311">
    <property type="entry name" value="GLUTAMATE--TRNA LIGASE"/>
    <property type="match status" value="1"/>
</dbReference>
<keyword evidence="4 5" id="KW-0030">Aminoacyl-tRNA synthetase</keyword>
<dbReference type="STRING" id="103827.A0A0N5CLZ9"/>
<dbReference type="Pfam" id="PF00749">
    <property type="entry name" value="tRNA-synt_1c"/>
    <property type="match status" value="1"/>
</dbReference>
<dbReference type="SUPFAM" id="SSF52374">
    <property type="entry name" value="Nucleotidylyl transferase"/>
    <property type="match status" value="1"/>
</dbReference>
<keyword evidence="3 5" id="KW-0067">ATP-binding</keyword>
<evidence type="ECO:0000256" key="1">
    <source>
        <dbReference type="ARBA" id="ARBA00022598"/>
    </source>
</evidence>
<dbReference type="InterPro" id="IPR014729">
    <property type="entry name" value="Rossmann-like_a/b/a_fold"/>
</dbReference>
<proteinExistence type="inferred from homology"/>
<evidence type="ECO:0000256" key="3">
    <source>
        <dbReference type="ARBA" id="ARBA00022840"/>
    </source>
</evidence>
<dbReference type="InterPro" id="IPR016024">
    <property type="entry name" value="ARM-type_fold"/>
</dbReference>
<accession>A0A0N5CLZ9</accession>
<dbReference type="WBParaSite" id="TCLT_0000115701-mRNA-1">
    <property type="protein sequence ID" value="TCLT_0000115701-mRNA-1"/>
    <property type="gene ID" value="TCLT_0000115701"/>
</dbReference>
<feature type="domain" description="Glutamyl/glutaminyl-tRNA synthetase class Ib catalytic" evidence="6">
    <location>
        <begin position="30"/>
        <end position="322"/>
    </location>
</feature>
<dbReference type="EMBL" id="UYYF01000127">
    <property type="protein sequence ID" value="VDM96443.1"/>
    <property type="molecule type" value="Genomic_DNA"/>
</dbReference>
<protein>
    <submittedName>
        <fullName evidence="9">tRNA-synt_1c domain-containing protein</fullName>
    </submittedName>
</protein>
<evidence type="ECO:0000259" key="6">
    <source>
        <dbReference type="Pfam" id="PF00749"/>
    </source>
</evidence>
<dbReference type="OrthoDB" id="5816023at2759"/>
<keyword evidence="1 5" id="KW-0436">Ligase</keyword>
<dbReference type="Proteomes" id="UP000276776">
    <property type="component" value="Unassembled WGS sequence"/>
</dbReference>
<gene>
    <name evidence="7" type="ORF">TCLT_LOCUS1158</name>
</gene>
<dbReference type="PANTHER" id="PTHR43311:SF2">
    <property type="entry name" value="GLUTAMATE--TRNA LIGASE, MITOCHONDRIAL-RELATED"/>
    <property type="match status" value="1"/>
</dbReference>
<organism evidence="9">
    <name type="scientific">Thelazia callipaeda</name>
    <name type="common">Oriental eyeworm</name>
    <name type="synonym">Parasitic nematode</name>
    <dbReference type="NCBI Taxonomy" id="103827"/>
    <lineage>
        <taxon>Eukaryota</taxon>
        <taxon>Metazoa</taxon>
        <taxon>Ecdysozoa</taxon>
        <taxon>Nematoda</taxon>
        <taxon>Chromadorea</taxon>
        <taxon>Rhabditida</taxon>
        <taxon>Spirurina</taxon>
        <taxon>Spiruromorpha</taxon>
        <taxon>Thelazioidea</taxon>
        <taxon>Thelaziidae</taxon>
        <taxon>Thelazia</taxon>
    </lineage>
</organism>
<evidence type="ECO:0000256" key="4">
    <source>
        <dbReference type="ARBA" id="ARBA00023146"/>
    </source>
</evidence>
<evidence type="ECO:0000313" key="8">
    <source>
        <dbReference type="Proteomes" id="UP000276776"/>
    </source>
</evidence>
<evidence type="ECO:0000313" key="9">
    <source>
        <dbReference type="WBParaSite" id="TCLT_0000115701-mRNA-1"/>
    </source>
</evidence>
<reference evidence="9" key="1">
    <citation type="submission" date="2017-02" db="UniProtKB">
        <authorList>
            <consortium name="WormBaseParasite"/>
        </authorList>
    </citation>
    <scope>IDENTIFICATION</scope>
</reference>
<evidence type="ECO:0000256" key="2">
    <source>
        <dbReference type="ARBA" id="ARBA00022741"/>
    </source>
</evidence>
<evidence type="ECO:0000256" key="5">
    <source>
        <dbReference type="RuleBase" id="RU363037"/>
    </source>
</evidence>
<keyword evidence="2 5" id="KW-0547">Nucleotide-binding</keyword>
<dbReference type="Gene3D" id="3.40.50.620">
    <property type="entry name" value="HUPs"/>
    <property type="match status" value="1"/>
</dbReference>
<dbReference type="InterPro" id="IPR049940">
    <property type="entry name" value="GluQ/Sye"/>
</dbReference>
<dbReference type="InterPro" id="IPR020058">
    <property type="entry name" value="Glu/Gln-tRNA-synth_Ib_cat-dom"/>
</dbReference>
<dbReference type="SUPFAM" id="SSF48371">
    <property type="entry name" value="ARM repeat"/>
    <property type="match status" value="1"/>
</dbReference>
<keyword evidence="5" id="KW-0648">Protein biosynthesis</keyword>
<dbReference type="GO" id="GO:0006424">
    <property type="term" value="P:glutamyl-tRNA aminoacylation"/>
    <property type="evidence" value="ECO:0007669"/>
    <property type="project" value="TreeGrafter"/>
</dbReference>
<keyword evidence="8" id="KW-1185">Reference proteome</keyword>
<reference evidence="7 8" key="2">
    <citation type="submission" date="2018-11" db="EMBL/GenBank/DDBJ databases">
        <authorList>
            <consortium name="Pathogen Informatics"/>
        </authorList>
    </citation>
    <scope>NUCLEOTIDE SEQUENCE [LARGE SCALE GENOMIC DNA]</scope>
</reference>
<sequence>MCPWLCGSEIANEIRLVLRINSDHVTLEGLRRALYNFLFSRFYNGKFILQLGLNKHGRQPRSKKIEAVLERFGLEPDEGPGAGGPFAPYSVSKRQKTYADAVERLINTGIAYRCFCYDDTWKDVDPMRRVPAQIFPCMKKCFDKSRFDSRNMASDGLAYVVRLRIPSGTYIYRDVVQGELPRRVAATDQLLLRPDFMPTSFFADVVDNHTLCASHYVASSSRDFLQLPICDALQWRVPTYINIGSLRLRIGSRLLTFSDARSYVRSYSSVHELSILNFLLAGRGVNRNLDNSVRLYSIDEMISKFNVNTITSRTLSIDTYKLMKPERQEILLQQHLDLDEEILSNTLINCCGIVKFSVISDSRTNNALIESLQLVDGELLVESNFYLVHLSIINEIVSSGDKNFWKNSLVRNFVNQLSANSSFDDCIVIMNVLFMLYCSLEEKEFFYDHKEEVVQKAIHLLYNKSNAVLTRTICNYLDKVFSREYNVRWVCSVIKLLKVAYTESLHASASELRKRLPQLLLRDPSVLSVEQMEGIFSWAKNVKDRSKPVIFTDREVVSTNFYFAKLLAKLLYLKQIDKKVLSDDWCSIHIRNEILLHLVALGRTELTDLLLSSSSLSLLDLIRLKHFVDKDCNARLACKFIESLDSPTLAMLNELYDVLEHHGVVIIYIGSNLIVDLMKNYLYTVEISRNTKISPSVMNSLLMKLEAWNNLMIPILATKAVKELNSSNWESRDDALHNLTLLVKYGYKCVDIIDHIVGMAKQDAEPYVRGEALVFLHQNGNLEDVMRVAVDVVLTDSDPVPRIEALHILENNLPYSEELCLNIIPKILYDEDIALHRKVIKLCVNLIVGGKNQELRNVLITFLEDEVDCYEELNEALYGNNQKLSGQNKENDELKYLFSVLEQQNAEQHDKDCYDL</sequence>
<dbReference type="GO" id="GO:0005739">
    <property type="term" value="C:mitochondrion"/>
    <property type="evidence" value="ECO:0007669"/>
    <property type="project" value="TreeGrafter"/>
</dbReference>
<name>A0A0N5CLZ9_THECL</name>
<dbReference type="GO" id="GO:0004818">
    <property type="term" value="F:glutamate-tRNA ligase activity"/>
    <property type="evidence" value="ECO:0007669"/>
    <property type="project" value="TreeGrafter"/>
</dbReference>
<dbReference type="OMA" id="DDWCSIH"/>
<evidence type="ECO:0000313" key="7">
    <source>
        <dbReference type="EMBL" id="VDM96443.1"/>
    </source>
</evidence>
<comment type="similarity">
    <text evidence="5">Belongs to the class-I aminoacyl-tRNA synthetase family.</text>
</comment>
<dbReference type="GO" id="GO:0005524">
    <property type="term" value="F:ATP binding"/>
    <property type="evidence" value="ECO:0007669"/>
    <property type="project" value="UniProtKB-KW"/>
</dbReference>